<evidence type="ECO:0000313" key="1">
    <source>
        <dbReference type="EMBL" id="PRP84831.1"/>
    </source>
</evidence>
<dbReference type="EMBL" id="MDYQ01000055">
    <property type="protein sequence ID" value="PRP84831.1"/>
    <property type="molecule type" value="Genomic_DNA"/>
</dbReference>
<reference evidence="1 2" key="1">
    <citation type="journal article" date="2018" name="Genome Biol. Evol.">
        <title>Multiple Roots of Fruiting Body Formation in Amoebozoa.</title>
        <authorList>
            <person name="Hillmann F."/>
            <person name="Forbes G."/>
            <person name="Novohradska S."/>
            <person name="Ferling I."/>
            <person name="Riege K."/>
            <person name="Groth M."/>
            <person name="Westermann M."/>
            <person name="Marz M."/>
            <person name="Spaller T."/>
            <person name="Winckler T."/>
            <person name="Schaap P."/>
            <person name="Glockner G."/>
        </authorList>
    </citation>
    <scope>NUCLEOTIDE SEQUENCE [LARGE SCALE GENOMIC DNA]</scope>
    <source>
        <strain evidence="1 2">Jena</strain>
    </source>
</reference>
<evidence type="ECO:0000313" key="2">
    <source>
        <dbReference type="Proteomes" id="UP000241769"/>
    </source>
</evidence>
<dbReference type="AlphaFoldDB" id="A0A2P6NLJ7"/>
<proteinExistence type="predicted"/>
<dbReference type="Proteomes" id="UP000241769">
    <property type="component" value="Unassembled WGS sequence"/>
</dbReference>
<accession>A0A2P6NLJ7</accession>
<sequence>MMMVGVEVKALTSLVVWLTCILRGMSTLLTSSPFCKRFQAMFVSMSTLSVFPARCGKETTATTASKFYISTMRQRCDLQAVEYRSTGDVTVPEKDLKRLGPYVSASKPPRCSEIVHFRPFINSAGGIYWLQITPPFSLYLPLYPPSLLSHLLDESTSFHPHIFARLILALLPDEFLG</sequence>
<keyword evidence="2" id="KW-1185">Reference proteome</keyword>
<dbReference type="InParanoid" id="A0A2P6NLJ7"/>
<gene>
    <name evidence="1" type="ORF">PROFUN_07485</name>
</gene>
<comment type="caution">
    <text evidence="1">The sequence shown here is derived from an EMBL/GenBank/DDBJ whole genome shotgun (WGS) entry which is preliminary data.</text>
</comment>
<protein>
    <submittedName>
        <fullName evidence="1">Uncharacterized protein</fullName>
    </submittedName>
</protein>
<organism evidence="1 2">
    <name type="scientific">Planoprotostelium fungivorum</name>
    <dbReference type="NCBI Taxonomy" id="1890364"/>
    <lineage>
        <taxon>Eukaryota</taxon>
        <taxon>Amoebozoa</taxon>
        <taxon>Evosea</taxon>
        <taxon>Variosea</taxon>
        <taxon>Cavosteliida</taxon>
        <taxon>Cavosteliaceae</taxon>
        <taxon>Planoprotostelium</taxon>
    </lineage>
</organism>
<name>A0A2P6NLJ7_9EUKA</name>